<evidence type="ECO:0000313" key="3">
    <source>
        <dbReference type="Proteomes" id="UP001372338"/>
    </source>
</evidence>
<dbReference type="Proteomes" id="UP001372338">
    <property type="component" value="Unassembled WGS sequence"/>
</dbReference>
<organism evidence="2 3">
    <name type="scientific">Crotalaria pallida</name>
    <name type="common">Smooth rattlebox</name>
    <name type="synonym">Crotalaria striata</name>
    <dbReference type="NCBI Taxonomy" id="3830"/>
    <lineage>
        <taxon>Eukaryota</taxon>
        <taxon>Viridiplantae</taxon>
        <taxon>Streptophyta</taxon>
        <taxon>Embryophyta</taxon>
        <taxon>Tracheophyta</taxon>
        <taxon>Spermatophyta</taxon>
        <taxon>Magnoliopsida</taxon>
        <taxon>eudicotyledons</taxon>
        <taxon>Gunneridae</taxon>
        <taxon>Pentapetalae</taxon>
        <taxon>rosids</taxon>
        <taxon>fabids</taxon>
        <taxon>Fabales</taxon>
        <taxon>Fabaceae</taxon>
        <taxon>Papilionoideae</taxon>
        <taxon>50 kb inversion clade</taxon>
        <taxon>genistoids sensu lato</taxon>
        <taxon>core genistoids</taxon>
        <taxon>Crotalarieae</taxon>
        <taxon>Crotalaria</taxon>
    </lineage>
</organism>
<dbReference type="Gene3D" id="3.30.420.10">
    <property type="entry name" value="Ribonuclease H-like superfamily/Ribonuclease H"/>
    <property type="match status" value="1"/>
</dbReference>
<dbReference type="InterPro" id="IPR012337">
    <property type="entry name" value="RNaseH-like_sf"/>
</dbReference>
<dbReference type="CDD" id="cd06222">
    <property type="entry name" value="RNase_H_like"/>
    <property type="match status" value="1"/>
</dbReference>
<dbReference type="AlphaFoldDB" id="A0AAN9EAU3"/>
<dbReference type="PANTHER" id="PTHR47723">
    <property type="entry name" value="OS05G0353850 PROTEIN"/>
    <property type="match status" value="1"/>
</dbReference>
<dbReference type="InterPro" id="IPR002156">
    <property type="entry name" value="RNaseH_domain"/>
</dbReference>
<gene>
    <name evidence="2" type="ORF">RIF29_33611</name>
</gene>
<keyword evidence="3" id="KW-1185">Reference proteome</keyword>
<sequence length="187" mass="20594">MGTTMLNDFWDANHDVQPHNIEKSSPQVWKPPSNNWLMMNTDAACFANGKTGLGCIIRDSIGSIVTANCKLLETTHDPLVAEALAFRWGLQVALNNGAQNLVAYTDSLSLVKSLQHGGAPSSIHLITQDCLDLLTTFQYFDVSHVRKVANVPAHLLAKHSVVCQNDYWTMSVPNHILQAVMTDILNQ</sequence>
<dbReference type="InterPro" id="IPR044730">
    <property type="entry name" value="RNase_H-like_dom_plant"/>
</dbReference>
<dbReference type="InterPro" id="IPR036397">
    <property type="entry name" value="RNaseH_sf"/>
</dbReference>
<protein>
    <recommendedName>
        <fullName evidence="1">RNase H type-1 domain-containing protein</fullName>
    </recommendedName>
</protein>
<dbReference type="PANTHER" id="PTHR47723:SF21">
    <property type="entry name" value="POLYNUCLEOTIDYL TRANSFERASE, RIBONUCLEASE H-LIKE SUPERFAMILY PROTEIN"/>
    <property type="match status" value="1"/>
</dbReference>
<evidence type="ECO:0000313" key="2">
    <source>
        <dbReference type="EMBL" id="KAK7250874.1"/>
    </source>
</evidence>
<reference evidence="2 3" key="1">
    <citation type="submission" date="2024-01" db="EMBL/GenBank/DDBJ databases">
        <title>The genomes of 5 underutilized Papilionoideae crops provide insights into root nodulation and disease resistanc.</title>
        <authorList>
            <person name="Yuan L."/>
        </authorList>
    </citation>
    <scope>NUCLEOTIDE SEQUENCE [LARGE SCALE GENOMIC DNA]</scope>
    <source>
        <strain evidence="2">ZHUSHIDOU_FW_LH</strain>
        <tissue evidence="2">Leaf</tissue>
    </source>
</reference>
<proteinExistence type="predicted"/>
<dbReference type="GO" id="GO:0004523">
    <property type="term" value="F:RNA-DNA hybrid ribonuclease activity"/>
    <property type="evidence" value="ECO:0007669"/>
    <property type="project" value="InterPro"/>
</dbReference>
<dbReference type="GO" id="GO:0003676">
    <property type="term" value="F:nucleic acid binding"/>
    <property type="evidence" value="ECO:0007669"/>
    <property type="project" value="InterPro"/>
</dbReference>
<dbReference type="EMBL" id="JAYWIO010000007">
    <property type="protein sequence ID" value="KAK7250874.1"/>
    <property type="molecule type" value="Genomic_DNA"/>
</dbReference>
<dbReference type="Pfam" id="PF13456">
    <property type="entry name" value="RVT_3"/>
    <property type="match status" value="1"/>
</dbReference>
<name>A0AAN9EAU3_CROPI</name>
<comment type="caution">
    <text evidence="2">The sequence shown here is derived from an EMBL/GenBank/DDBJ whole genome shotgun (WGS) entry which is preliminary data.</text>
</comment>
<dbReference type="SUPFAM" id="SSF53098">
    <property type="entry name" value="Ribonuclease H-like"/>
    <property type="match status" value="1"/>
</dbReference>
<feature type="domain" description="RNase H type-1" evidence="1">
    <location>
        <begin position="40"/>
        <end position="159"/>
    </location>
</feature>
<dbReference type="InterPro" id="IPR053151">
    <property type="entry name" value="RNase_H-like"/>
</dbReference>
<accession>A0AAN9EAU3</accession>
<evidence type="ECO:0000259" key="1">
    <source>
        <dbReference type="Pfam" id="PF13456"/>
    </source>
</evidence>